<dbReference type="InterPro" id="IPR027417">
    <property type="entry name" value="P-loop_NTPase"/>
</dbReference>
<accession>A0A1L8R2C7</accession>
<sequence length="174" mass="19996">MLEAAHSAKNRGIDVVVGYIEPHTRPKTMALLQGLEQLPNFQLEYNGIKLREFDIDAALQRKPGIFLVDELAHTNVIGCRHEKRYQDIEELLNAGIDVYTTINVQHIESLNDTVASITGVLVHERIPDFVFDRADQVELVDIEPQDLINRFQEGDVYKEKQERQALQNFFPLRT</sequence>
<evidence type="ECO:0000313" key="5">
    <source>
        <dbReference type="EMBL" id="OJG13875.1"/>
    </source>
</evidence>
<dbReference type="Proteomes" id="UP000182835">
    <property type="component" value="Unassembled WGS sequence"/>
</dbReference>
<evidence type="ECO:0000256" key="3">
    <source>
        <dbReference type="ARBA" id="ARBA00023012"/>
    </source>
</evidence>
<dbReference type="InterPro" id="IPR052023">
    <property type="entry name" value="Histidine_kinase_KdpD"/>
</dbReference>
<gene>
    <name evidence="5" type="ORF">RU96_GL001709</name>
</gene>
<dbReference type="STRING" id="317010.RU96_GL001709"/>
<reference evidence="5 6" key="1">
    <citation type="submission" date="2014-12" db="EMBL/GenBank/DDBJ databases">
        <title>Draft genome sequences of 29 type strains of Enterococci.</title>
        <authorList>
            <person name="Zhong Z."/>
            <person name="Sun Z."/>
            <person name="Liu W."/>
            <person name="Zhang W."/>
            <person name="Zhang H."/>
        </authorList>
    </citation>
    <scope>NUCLEOTIDE SEQUENCE [LARGE SCALE GENOMIC DNA]</scope>
    <source>
        <strain evidence="5 6">DSM 21207</strain>
    </source>
</reference>
<dbReference type="PANTHER" id="PTHR45569">
    <property type="entry name" value="SENSOR PROTEIN KDPD"/>
    <property type="match status" value="1"/>
</dbReference>
<feature type="domain" description="Signal transduction histidine kinase osmosensitive K+ channel sensor N-terminal" evidence="4">
    <location>
        <begin position="1"/>
        <end position="170"/>
    </location>
</feature>
<keyword evidence="2" id="KW-0418">Kinase</keyword>
<organism evidence="5 6">
    <name type="scientific">Enterococcus canintestini</name>
    <dbReference type="NCBI Taxonomy" id="317010"/>
    <lineage>
        <taxon>Bacteria</taxon>
        <taxon>Bacillati</taxon>
        <taxon>Bacillota</taxon>
        <taxon>Bacilli</taxon>
        <taxon>Lactobacillales</taxon>
        <taxon>Enterococcaceae</taxon>
        <taxon>Enterococcus</taxon>
    </lineage>
</organism>
<dbReference type="RefSeq" id="WP_249024200.1">
    <property type="nucleotide sequence ID" value="NZ_JBHLVQ010000030.1"/>
</dbReference>
<evidence type="ECO:0000259" key="4">
    <source>
        <dbReference type="Pfam" id="PF02702"/>
    </source>
</evidence>
<keyword evidence="3" id="KW-0902">Two-component regulatory system</keyword>
<dbReference type="GO" id="GO:0000155">
    <property type="term" value="F:phosphorelay sensor kinase activity"/>
    <property type="evidence" value="ECO:0007669"/>
    <property type="project" value="InterPro"/>
</dbReference>
<evidence type="ECO:0000256" key="2">
    <source>
        <dbReference type="ARBA" id="ARBA00022777"/>
    </source>
</evidence>
<dbReference type="Pfam" id="PF02702">
    <property type="entry name" value="KdpD"/>
    <property type="match status" value="1"/>
</dbReference>
<proteinExistence type="predicted"/>
<dbReference type="EMBL" id="JXKG01000031">
    <property type="protein sequence ID" value="OJG13875.1"/>
    <property type="molecule type" value="Genomic_DNA"/>
</dbReference>
<protein>
    <recommendedName>
        <fullName evidence="4">Signal transduction histidine kinase osmosensitive K+ channel sensor N-terminal domain-containing protein</fullName>
    </recommendedName>
</protein>
<dbReference type="PANTHER" id="PTHR45569:SF1">
    <property type="entry name" value="SENSOR PROTEIN KDPD"/>
    <property type="match status" value="1"/>
</dbReference>
<comment type="caution">
    <text evidence="5">The sequence shown here is derived from an EMBL/GenBank/DDBJ whole genome shotgun (WGS) entry which is preliminary data.</text>
</comment>
<name>A0A1L8R2C7_9ENTE</name>
<dbReference type="GO" id="GO:0005886">
    <property type="term" value="C:plasma membrane"/>
    <property type="evidence" value="ECO:0007669"/>
    <property type="project" value="TreeGrafter"/>
</dbReference>
<dbReference type="InterPro" id="IPR003852">
    <property type="entry name" value="Sig_transdc_His_kinase_KdpD_N"/>
</dbReference>
<evidence type="ECO:0000313" key="6">
    <source>
        <dbReference type="Proteomes" id="UP000182835"/>
    </source>
</evidence>
<dbReference type="Gene3D" id="3.40.50.300">
    <property type="entry name" value="P-loop containing nucleotide triphosphate hydrolases"/>
    <property type="match status" value="1"/>
</dbReference>
<evidence type="ECO:0000256" key="1">
    <source>
        <dbReference type="ARBA" id="ARBA00022679"/>
    </source>
</evidence>
<dbReference type="AlphaFoldDB" id="A0A1L8R2C7"/>
<keyword evidence="1" id="KW-0808">Transferase</keyword>